<organism evidence="4">
    <name type="scientific">Diabrotica virgifera virgifera</name>
    <name type="common">western corn rootworm</name>
    <dbReference type="NCBI Taxonomy" id="50390"/>
    <lineage>
        <taxon>Eukaryota</taxon>
        <taxon>Metazoa</taxon>
        <taxon>Ecdysozoa</taxon>
        <taxon>Arthropoda</taxon>
        <taxon>Hexapoda</taxon>
        <taxon>Insecta</taxon>
        <taxon>Pterygota</taxon>
        <taxon>Neoptera</taxon>
        <taxon>Endopterygota</taxon>
        <taxon>Coleoptera</taxon>
        <taxon>Polyphaga</taxon>
        <taxon>Cucujiformia</taxon>
        <taxon>Chrysomeloidea</taxon>
        <taxon>Chrysomelidae</taxon>
        <taxon>Galerucinae</taxon>
        <taxon>Diabroticina</taxon>
        <taxon>Diabroticites</taxon>
        <taxon>Diabrotica</taxon>
    </lineage>
</organism>
<sequence>MEEINLDLLEKRIEALELKVFPSGDPSTIADKNQTITNILTQVQTFVTTALTCRETITSMLQFYGTLNDYLDPAGGADELEVEAKRHYILQLHPEIKDTLQTHTRILQTLLPFVESENISKVVEMTAQLEEASVSHLSLYGEWRDTMYKMVVALQDFTDIMSSIKVLFSQLDNTLTNLEYSLQPKFVTEE</sequence>
<accession>A0A6P7H6X7</accession>
<dbReference type="GO" id="GO:0005869">
    <property type="term" value="C:dynactin complex"/>
    <property type="evidence" value="ECO:0007669"/>
    <property type="project" value="InterPro"/>
</dbReference>
<dbReference type="GO" id="GO:0061640">
    <property type="term" value="P:cytoskeleton-dependent cytokinesis"/>
    <property type="evidence" value="ECO:0007669"/>
    <property type="project" value="InterPro"/>
</dbReference>
<evidence type="ECO:0000313" key="2">
    <source>
        <dbReference type="Proteomes" id="UP001652700"/>
    </source>
</evidence>
<evidence type="ECO:0000313" key="3">
    <source>
        <dbReference type="RefSeq" id="XP_028152848.1"/>
    </source>
</evidence>
<dbReference type="PANTHER" id="PTHR28360:SF1">
    <property type="entry name" value="DYNACTIN SUBUNIT 3"/>
    <property type="match status" value="1"/>
</dbReference>
<dbReference type="OrthoDB" id="16729at2759"/>
<dbReference type="Proteomes" id="UP001652700">
    <property type="component" value="Unplaced"/>
</dbReference>
<dbReference type="EnsemblMetazoa" id="XM_050652362.1">
    <property type="protein sequence ID" value="XP_050508319.1"/>
    <property type="gene ID" value="LOC126885670"/>
</dbReference>
<keyword evidence="2" id="KW-1185">Reference proteome</keyword>
<dbReference type="InterPro" id="IPR009991">
    <property type="entry name" value="DCTN3"/>
</dbReference>
<dbReference type="Pfam" id="PF07426">
    <property type="entry name" value="Dynactin_p22"/>
    <property type="match status" value="1"/>
</dbReference>
<name>A0A6P7H6X7_DIAVI</name>
<evidence type="ECO:0000313" key="4">
    <source>
        <dbReference type="RefSeq" id="XP_028154302.1"/>
    </source>
</evidence>
<dbReference type="AlphaFoldDB" id="A0A6P7H6X7"/>
<protein>
    <submittedName>
        <fullName evidence="3">Uncharacterized protein LOC114346277</fullName>
    </submittedName>
    <submittedName>
        <fullName evidence="4">Uncharacterized protein LOC114347840</fullName>
    </submittedName>
</protein>
<reference evidence="3 4" key="1">
    <citation type="submission" date="2025-04" db="UniProtKB">
        <authorList>
            <consortium name="RefSeq"/>
        </authorList>
    </citation>
    <scope>IDENTIFICATION</scope>
    <source>
        <tissue evidence="3 4">Whole insect</tissue>
    </source>
</reference>
<evidence type="ECO:0000313" key="1">
    <source>
        <dbReference type="EnsemblMetazoa" id="XP_050508319.1"/>
    </source>
</evidence>
<dbReference type="RefSeq" id="XP_028152848.1">
    <property type="nucleotide sequence ID" value="XM_028297047.1"/>
</dbReference>
<gene>
    <name evidence="4" type="primary">LOC114347840</name>
    <name evidence="3" type="synonym">LOC114346277</name>
</gene>
<dbReference type="RefSeq" id="XP_028154302.1">
    <property type="nucleotide sequence ID" value="XM_028298501.1"/>
</dbReference>
<reference evidence="1" key="2">
    <citation type="submission" date="2025-05" db="UniProtKB">
        <authorList>
            <consortium name="EnsemblMetazoa"/>
        </authorList>
    </citation>
    <scope>IDENTIFICATION</scope>
</reference>
<proteinExistence type="predicted"/>
<dbReference type="PANTHER" id="PTHR28360">
    <property type="entry name" value="DYNACTIN SUBUNIT 3"/>
    <property type="match status" value="1"/>
</dbReference>